<dbReference type="Pfam" id="PF13203">
    <property type="entry name" value="DUF2201_N"/>
    <property type="match status" value="1"/>
</dbReference>
<dbReference type="PANTHER" id="PTHR38730">
    <property type="entry name" value="SLL7028 PROTEIN"/>
    <property type="match status" value="1"/>
</dbReference>
<feature type="compositionally biased region" description="Acidic residues" evidence="1">
    <location>
        <begin position="174"/>
        <end position="183"/>
    </location>
</feature>
<gene>
    <name evidence="4" type="ORF">UFOVP190_16</name>
</gene>
<feature type="domain" description="VWA-like" evidence="2">
    <location>
        <begin position="284"/>
        <end position="409"/>
    </location>
</feature>
<evidence type="ECO:0000259" key="2">
    <source>
        <dbReference type="Pfam" id="PF09967"/>
    </source>
</evidence>
<dbReference type="EMBL" id="LR798243">
    <property type="protein sequence ID" value="CAB5214122.1"/>
    <property type="molecule type" value="Genomic_DNA"/>
</dbReference>
<dbReference type="CDD" id="cd00198">
    <property type="entry name" value="vWFA"/>
    <property type="match status" value="1"/>
</dbReference>
<protein>
    <submittedName>
        <fullName evidence="4">VWFA domain containing protein</fullName>
    </submittedName>
</protein>
<evidence type="ECO:0000259" key="3">
    <source>
        <dbReference type="Pfam" id="PF13203"/>
    </source>
</evidence>
<proteinExistence type="predicted"/>
<evidence type="ECO:0000313" key="4">
    <source>
        <dbReference type="EMBL" id="CAB5214122.1"/>
    </source>
</evidence>
<feature type="compositionally biased region" description="Basic and acidic residues" evidence="1">
    <location>
        <begin position="184"/>
        <end position="200"/>
    </location>
</feature>
<organism evidence="4">
    <name type="scientific">uncultured Caudovirales phage</name>
    <dbReference type="NCBI Taxonomy" id="2100421"/>
    <lineage>
        <taxon>Viruses</taxon>
        <taxon>Duplodnaviria</taxon>
        <taxon>Heunggongvirae</taxon>
        <taxon>Uroviricota</taxon>
        <taxon>Caudoviricetes</taxon>
        <taxon>Peduoviridae</taxon>
        <taxon>Maltschvirus</taxon>
        <taxon>Maltschvirus maltsch</taxon>
    </lineage>
</organism>
<reference evidence="4" key="1">
    <citation type="submission" date="2020-05" db="EMBL/GenBank/DDBJ databases">
        <authorList>
            <person name="Chiriac C."/>
            <person name="Salcher M."/>
            <person name="Ghai R."/>
            <person name="Kavagutti S V."/>
        </authorList>
    </citation>
    <scope>NUCLEOTIDE SEQUENCE</scope>
</reference>
<dbReference type="InterPro" id="IPR036465">
    <property type="entry name" value="vWFA_dom_sf"/>
</dbReference>
<name>A0A6J7WJT6_9CAUD</name>
<dbReference type="InterPro" id="IPR018698">
    <property type="entry name" value="VWA-like_dom"/>
</dbReference>
<dbReference type="SUPFAM" id="SSF53300">
    <property type="entry name" value="vWA-like"/>
    <property type="match status" value="1"/>
</dbReference>
<dbReference type="InterPro" id="IPR025154">
    <property type="entry name" value="Put_metallopeptidase_dom"/>
</dbReference>
<evidence type="ECO:0000256" key="1">
    <source>
        <dbReference type="SAM" id="MobiDB-lite"/>
    </source>
</evidence>
<dbReference type="PANTHER" id="PTHR38730:SF1">
    <property type="entry name" value="SLL7028 PROTEIN"/>
    <property type="match status" value="1"/>
</dbReference>
<accession>A0A6J7WJT6</accession>
<feature type="domain" description="Putative metallopeptidase" evidence="3">
    <location>
        <begin position="24"/>
        <end position="266"/>
    </location>
</feature>
<feature type="region of interest" description="Disordered" evidence="1">
    <location>
        <begin position="170"/>
        <end position="200"/>
    </location>
</feature>
<dbReference type="Pfam" id="PF09967">
    <property type="entry name" value="DUF2201"/>
    <property type="match status" value="1"/>
</dbReference>
<sequence>MTTLAEKSKSATVTDPKIDAAAREKLVTARIGLLLRAPFFGNLATRMNLVNSDSWCPTAATDGRKFYYNSEFVNSLPLKQLEFLVGHEVLHAVYDHMGRRGNRDPKLWNIADDYCVNWDLVEQRVGDKIPVALYDAKYKGMSAEEVYDDLYANADKIDIDELMKRLLDEHMDGDGDDEGDGEGDGDKPGNGRPRLSEAEKKEIRDEIKEAVLAAAQAAGAGNLPGGVKRMIKDLTEPVMDWRELLQQQIESTVKSDYTWARPSRRSWHMDAVMPGMKPGEQIDVVIGIDTSGSITDNDLKIFLSEIKGIMESYDEYRIHVMGWDTQVHNTEVFTSDNLEDISSFEPGGGGGTDPHCVWDWLKANEIEPKKLIMFTDFCFFGWSPEEVETYCDTVWIIKGNKSAEPEFGVYAHYEDADK</sequence>